<evidence type="ECO:0000313" key="2">
    <source>
        <dbReference type="EnsemblPlants" id="PNT71205"/>
    </source>
</evidence>
<sequence length="207" mass="23888">MGALDGYPAVVNVRCDQQGSGEIWWRNVRDERGDRRHEASAVDETPHGLVFEFCKTSGPRRFLRYPVLLCFWHLDMRLFGGVGCRDSFAAVGRVLVSNVRLCWSVFGFVNIFFLSMHRDTSFAFSREKKKLQKILKERESFSPNGDEIKWPQASATYRFPRQRREGPHDQDGLENQDHQERARVLVAGGREYYSGRVSWLGQGSLEI</sequence>
<evidence type="ECO:0000313" key="3">
    <source>
        <dbReference type="Proteomes" id="UP000008810"/>
    </source>
</evidence>
<protein>
    <submittedName>
        <fullName evidence="1 2">Uncharacterized protein</fullName>
    </submittedName>
</protein>
<evidence type="ECO:0000313" key="1">
    <source>
        <dbReference type="EMBL" id="PNT71205.1"/>
    </source>
</evidence>
<reference evidence="1" key="2">
    <citation type="submission" date="2017-06" db="EMBL/GenBank/DDBJ databases">
        <title>WGS assembly of Brachypodium distachyon.</title>
        <authorList>
            <consortium name="The International Brachypodium Initiative"/>
            <person name="Lucas S."/>
            <person name="Harmon-Smith M."/>
            <person name="Lail K."/>
            <person name="Tice H."/>
            <person name="Grimwood J."/>
            <person name="Bruce D."/>
            <person name="Barry K."/>
            <person name="Shu S."/>
            <person name="Lindquist E."/>
            <person name="Wang M."/>
            <person name="Pitluck S."/>
            <person name="Vogel J.P."/>
            <person name="Garvin D.F."/>
            <person name="Mockler T.C."/>
            <person name="Schmutz J."/>
            <person name="Rokhsar D."/>
            <person name="Bevan M.W."/>
        </authorList>
    </citation>
    <scope>NUCLEOTIDE SEQUENCE</scope>
    <source>
        <strain evidence="1">Bd21</strain>
    </source>
</reference>
<organism evidence="1">
    <name type="scientific">Brachypodium distachyon</name>
    <name type="common">Purple false brome</name>
    <name type="synonym">Trachynia distachya</name>
    <dbReference type="NCBI Taxonomy" id="15368"/>
    <lineage>
        <taxon>Eukaryota</taxon>
        <taxon>Viridiplantae</taxon>
        <taxon>Streptophyta</taxon>
        <taxon>Embryophyta</taxon>
        <taxon>Tracheophyta</taxon>
        <taxon>Spermatophyta</taxon>
        <taxon>Magnoliopsida</taxon>
        <taxon>Liliopsida</taxon>
        <taxon>Poales</taxon>
        <taxon>Poaceae</taxon>
        <taxon>BOP clade</taxon>
        <taxon>Pooideae</taxon>
        <taxon>Stipodae</taxon>
        <taxon>Brachypodieae</taxon>
        <taxon>Brachypodium</taxon>
    </lineage>
</organism>
<proteinExistence type="predicted"/>
<dbReference type="EnsemblPlants" id="PNT71205">
    <property type="protein sequence ID" value="PNT71205"/>
    <property type="gene ID" value="BRADI_2g24806v3"/>
</dbReference>
<keyword evidence="3" id="KW-1185">Reference proteome</keyword>
<name>A0A2K2DA98_BRADI</name>
<dbReference type="Gramene" id="PNT71205">
    <property type="protein sequence ID" value="PNT71205"/>
    <property type="gene ID" value="BRADI_2g24806v3"/>
</dbReference>
<reference evidence="2" key="3">
    <citation type="submission" date="2018-08" db="UniProtKB">
        <authorList>
            <consortium name="EnsemblPlants"/>
        </authorList>
    </citation>
    <scope>IDENTIFICATION</scope>
    <source>
        <strain evidence="2">cv. Bd21</strain>
    </source>
</reference>
<dbReference type="Proteomes" id="UP000008810">
    <property type="component" value="Chromosome 2"/>
</dbReference>
<accession>A0A2K2DA98</accession>
<gene>
    <name evidence="1" type="ORF">BRADI_2g24806v3</name>
</gene>
<reference evidence="1 2" key="1">
    <citation type="journal article" date="2010" name="Nature">
        <title>Genome sequencing and analysis of the model grass Brachypodium distachyon.</title>
        <authorList>
            <consortium name="International Brachypodium Initiative"/>
        </authorList>
    </citation>
    <scope>NUCLEOTIDE SEQUENCE [LARGE SCALE GENOMIC DNA]</scope>
    <source>
        <strain evidence="1 2">Bd21</strain>
    </source>
</reference>
<dbReference type="EMBL" id="CM000881">
    <property type="protein sequence ID" value="PNT71205.1"/>
    <property type="molecule type" value="Genomic_DNA"/>
</dbReference>
<dbReference type="AlphaFoldDB" id="A0A2K2DA98"/>
<dbReference type="InParanoid" id="A0A2K2DA98"/>